<dbReference type="GeneID" id="67005692"/>
<sequence>MQVKSQWIQPDTRGKYLQSAYFHEPRLSPSPMPTPRSGVSTGGAQPNVDEAIHTAPHEVDELLDR</sequence>
<evidence type="ECO:0000313" key="2">
    <source>
        <dbReference type="EMBL" id="GIJ88165.1"/>
    </source>
</evidence>
<evidence type="ECO:0000256" key="1">
    <source>
        <dbReference type="SAM" id="MobiDB-lite"/>
    </source>
</evidence>
<gene>
    <name evidence="2" type="ORF">Asppvi_007082</name>
</gene>
<organism evidence="2 3">
    <name type="scientific">Aspergillus pseudoviridinutans</name>
    <dbReference type="NCBI Taxonomy" id="1517512"/>
    <lineage>
        <taxon>Eukaryota</taxon>
        <taxon>Fungi</taxon>
        <taxon>Dikarya</taxon>
        <taxon>Ascomycota</taxon>
        <taxon>Pezizomycotina</taxon>
        <taxon>Eurotiomycetes</taxon>
        <taxon>Eurotiomycetidae</taxon>
        <taxon>Eurotiales</taxon>
        <taxon>Aspergillaceae</taxon>
        <taxon>Aspergillus</taxon>
        <taxon>Aspergillus subgen. Fumigati</taxon>
    </lineage>
</organism>
<accession>A0A9P3EWU6</accession>
<proteinExistence type="predicted"/>
<dbReference type="RefSeq" id="XP_043158911.1">
    <property type="nucleotide sequence ID" value="XM_043302976.1"/>
</dbReference>
<dbReference type="Proteomes" id="UP001043456">
    <property type="component" value="Unassembled WGS sequence"/>
</dbReference>
<name>A0A9P3EWU6_9EURO</name>
<dbReference type="EMBL" id="BHVY01000004">
    <property type="protein sequence ID" value="GIJ88165.1"/>
    <property type="molecule type" value="Genomic_DNA"/>
</dbReference>
<keyword evidence="3" id="KW-1185">Reference proteome</keyword>
<feature type="region of interest" description="Disordered" evidence="1">
    <location>
        <begin position="22"/>
        <end position="54"/>
    </location>
</feature>
<evidence type="ECO:0000313" key="3">
    <source>
        <dbReference type="Proteomes" id="UP001043456"/>
    </source>
</evidence>
<reference evidence="2 3" key="1">
    <citation type="submission" date="2018-10" db="EMBL/GenBank/DDBJ databases">
        <title>Pan-genome distribution and transcriptional activeness of fungal secondary metabolism genes in Aspergillus section Fumigati.</title>
        <authorList>
            <person name="Takahashi H."/>
            <person name="Umemura M."/>
            <person name="Ninomiya A."/>
            <person name="Kusuya Y."/>
            <person name="Urayama S."/>
            <person name="Shimizu M."/>
            <person name="Watanabe A."/>
            <person name="Kamei K."/>
            <person name="Yaguchi T."/>
            <person name="Hagiwara D."/>
        </authorList>
    </citation>
    <scope>NUCLEOTIDE SEQUENCE [LARGE SCALE GENOMIC DNA]</scope>
    <source>
        <strain evidence="2 3">IFM 55266</strain>
    </source>
</reference>
<dbReference type="AlphaFoldDB" id="A0A9P3EWU6"/>
<protein>
    <submittedName>
        <fullName evidence="2">Uncharacterized protein</fullName>
    </submittedName>
</protein>
<comment type="caution">
    <text evidence="2">The sequence shown here is derived from an EMBL/GenBank/DDBJ whole genome shotgun (WGS) entry which is preliminary data.</text>
</comment>